<evidence type="ECO:0000256" key="3">
    <source>
        <dbReference type="ARBA" id="ARBA00022679"/>
    </source>
</evidence>
<evidence type="ECO:0008006" key="8">
    <source>
        <dbReference type="Google" id="ProtNLM"/>
    </source>
</evidence>
<keyword evidence="5" id="KW-0472">Membrane</keyword>
<sequence length="392" mass="44112">MLQPRTFPTTIGIIASFFILFIICSSKPRSLRDYPSQIISSYTKITSTTSNSDIDPVNNGTLGIEKVFVVCLSERSDKRDWLALISSLTGFKVDWIEDVRGESVVDKALPFGVDRVKLWENNLGSWRGHMNTVRTIVEQGISTALILEDDMDWDVRLKSQLQLVAHGTRTLQGSTNPSNSPYGDDWDLIWLGNCGEIFPEQLEENASKAPDSPEYISLATKFIIHGDPTVPPPPYVRGFQNFTENPHIRWVHVTGGPICTFAYALSLEGARKVLFDLSVDHLVGTFDNALAGLFRWGREKERLGMRCYSVTPPVFMHHKAKGYVNGDSDIQLVGGGQKGELREVGATENIVWSARRNIREMIMGEDMHSQFYEEDEQEQEQGQDEGEYDEEA</sequence>
<dbReference type="PANTHER" id="PTHR10730">
    <property type="entry name" value="PROCOLLAGEN-LYSINE,2-OXOGLUTARATE 5-DIOXYGENASE/GLYCOSYLTRANSFERASE 25 FAMILY MEMBER"/>
    <property type="match status" value="1"/>
</dbReference>
<keyword evidence="3" id="KW-0808">Transferase</keyword>
<evidence type="ECO:0000313" key="7">
    <source>
        <dbReference type="Proteomes" id="UP000664132"/>
    </source>
</evidence>
<dbReference type="PANTHER" id="PTHR10730:SF53">
    <property type="entry name" value="GLYCOSYLTRANSFERASE 25 FAMILY MEMBER"/>
    <property type="match status" value="1"/>
</dbReference>
<dbReference type="EMBL" id="JAFJYH010000038">
    <property type="protein sequence ID" value="KAG4423188.1"/>
    <property type="molecule type" value="Genomic_DNA"/>
</dbReference>
<organism evidence="6 7">
    <name type="scientific">Cadophora malorum</name>
    <dbReference type="NCBI Taxonomy" id="108018"/>
    <lineage>
        <taxon>Eukaryota</taxon>
        <taxon>Fungi</taxon>
        <taxon>Dikarya</taxon>
        <taxon>Ascomycota</taxon>
        <taxon>Pezizomycotina</taxon>
        <taxon>Leotiomycetes</taxon>
        <taxon>Helotiales</taxon>
        <taxon>Ploettnerulaceae</taxon>
        <taxon>Cadophora</taxon>
    </lineage>
</organism>
<name>A0A8H8BTN8_9HELO</name>
<dbReference type="InterPro" id="IPR050757">
    <property type="entry name" value="Collagen_mod_GT25"/>
</dbReference>
<reference evidence="6" key="1">
    <citation type="submission" date="2021-02" db="EMBL/GenBank/DDBJ databases">
        <title>Genome sequence Cadophora malorum strain M34.</title>
        <authorList>
            <person name="Stefanovic E."/>
            <person name="Vu D."/>
            <person name="Scully C."/>
            <person name="Dijksterhuis J."/>
            <person name="Roader J."/>
            <person name="Houbraken J."/>
        </authorList>
    </citation>
    <scope>NUCLEOTIDE SEQUENCE</scope>
    <source>
        <strain evidence="6">M34</strain>
    </source>
</reference>
<proteinExistence type="inferred from homology"/>
<evidence type="ECO:0000256" key="5">
    <source>
        <dbReference type="SAM" id="Phobius"/>
    </source>
</evidence>
<keyword evidence="5" id="KW-0812">Transmembrane</keyword>
<protein>
    <recommendedName>
        <fullName evidence="8">Glycosyltransferase family 25 protein</fullName>
    </recommendedName>
</protein>
<keyword evidence="2" id="KW-0328">Glycosyltransferase</keyword>
<dbReference type="AlphaFoldDB" id="A0A8H8BTN8"/>
<comment type="caution">
    <text evidence="6">The sequence shown here is derived from an EMBL/GenBank/DDBJ whole genome shotgun (WGS) entry which is preliminary data.</text>
</comment>
<accession>A0A8H8BTN8</accession>
<evidence type="ECO:0000313" key="6">
    <source>
        <dbReference type="EMBL" id="KAG4423188.1"/>
    </source>
</evidence>
<evidence type="ECO:0000256" key="1">
    <source>
        <dbReference type="ARBA" id="ARBA00006721"/>
    </source>
</evidence>
<feature type="region of interest" description="Disordered" evidence="4">
    <location>
        <begin position="372"/>
        <end position="392"/>
    </location>
</feature>
<feature type="transmembrane region" description="Helical" evidence="5">
    <location>
        <begin position="6"/>
        <end position="24"/>
    </location>
</feature>
<evidence type="ECO:0000256" key="2">
    <source>
        <dbReference type="ARBA" id="ARBA00022676"/>
    </source>
</evidence>
<gene>
    <name evidence="6" type="ORF">IFR04_003686</name>
</gene>
<keyword evidence="7" id="KW-1185">Reference proteome</keyword>
<dbReference type="GO" id="GO:0016740">
    <property type="term" value="F:transferase activity"/>
    <property type="evidence" value="ECO:0007669"/>
    <property type="project" value="UniProtKB-KW"/>
</dbReference>
<dbReference type="OrthoDB" id="47375at2759"/>
<comment type="similarity">
    <text evidence="1">Belongs to the glycosyltransferase 25 family.</text>
</comment>
<keyword evidence="5" id="KW-1133">Transmembrane helix</keyword>
<evidence type="ECO:0000256" key="4">
    <source>
        <dbReference type="SAM" id="MobiDB-lite"/>
    </source>
</evidence>
<dbReference type="Proteomes" id="UP000664132">
    <property type="component" value="Unassembled WGS sequence"/>
</dbReference>